<evidence type="ECO:0000256" key="1">
    <source>
        <dbReference type="SAM" id="MobiDB-lite"/>
    </source>
</evidence>
<gene>
    <name evidence="2" type="ORF">FOZ62_002845</name>
    <name evidence="3" type="ORF">FOZ63_003148</name>
</gene>
<accession>A0A7J6TYI0</accession>
<name>A0A7J6TYI0_PEROL</name>
<feature type="compositionally biased region" description="Basic and acidic residues" evidence="1">
    <location>
        <begin position="29"/>
        <end position="39"/>
    </location>
</feature>
<dbReference type="AlphaFoldDB" id="A0A7J6TYI0"/>
<feature type="region of interest" description="Disordered" evidence="1">
    <location>
        <begin position="1"/>
        <end position="88"/>
    </location>
</feature>
<dbReference type="Proteomes" id="UP000553632">
    <property type="component" value="Unassembled WGS sequence"/>
</dbReference>
<comment type="caution">
    <text evidence="3">The sequence shown here is derived from an EMBL/GenBank/DDBJ whole genome shotgun (WGS) entry which is preliminary data.</text>
</comment>
<feature type="compositionally biased region" description="Acidic residues" evidence="1">
    <location>
        <begin position="43"/>
        <end position="55"/>
    </location>
</feature>
<keyword evidence="4" id="KW-1185">Reference proteome</keyword>
<sequence>MKAAQPEEIDAARDAPSAEYVAETQANDHSTRARLHEYNESEASSEEPNLEDAPEEVERISPTKEMSCLTYDNNETADSERASTGESTFSLRESVVLDSPQDCYKADEISVRSPPTRPPAVLQASDIRASQGMLLWKAHLRESIHFLPGDSRARRGMLEDIDRLFRSLHSDMCTLHTAGEMARYPKLRRND</sequence>
<proteinExistence type="predicted"/>
<protein>
    <submittedName>
        <fullName evidence="3">Uncharacterized protein</fullName>
    </submittedName>
</protein>
<dbReference type="Proteomes" id="UP000574390">
    <property type="component" value="Unassembled WGS sequence"/>
</dbReference>
<reference evidence="4 5" key="1">
    <citation type="submission" date="2020-04" db="EMBL/GenBank/DDBJ databases">
        <title>Perkinsus olseni comparative genomics.</title>
        <authorList>
            <person name="Bogema D.R."/>
        </authorList>
    </citation>
    <scope>NUCLEOTIDE SEQUENCE [LARGE SCALE GENOMIC DNA]</scope>
    <source>
        <strain evidence="2">ATCC PRA-205</strain>
        <strain evidence="3 4">ATCC PRA-207</strain>
    </source>
</reference>
<dbReference type="EMBL" id="JABANO010007836">
    <property type="protein sequence ID" value="KAF4749486.1"/>
    <property type="molecule type" value="Genomic_DNA"/>
</dbReference>
<evidence type="ECO:0000313" key="3">
    <source>
        <dbReference type="EMBL" id="KAF4749486.1"/>
    </source>
</evidence>
<evidence type="ECO:0000313" key="2">
    <source>
        <dbReference type="EMBL" id="KAF4732194.1"/>
    </source>
</evidence>
<evidence type="ECO:0000313" key="5">
    <source>
        <dbReference type="Proteomes" id="UP000574390"/>
    </source>
</evidence>
<evidence type="ECO:0000313" key="4">
    <source>
        <dbReference type="Proteomes" id="UP000553632"/>
    </source>
</evidence>
<dbReference type="EMBL" id="JABANM010014736">
    <property type="protein sequence ID" value="KAF4732194.1"/>
    <property type="molecule type" value="Genomic_DNA"/>
</dbReference>
<organism evidence="3 4">
    <name type="scientific">Perkinsus olseni</name>
    <name type="common">Perkinsus atlanticus</name>
    <dbReference type="NCBI Taxonomy" id="32597"/>
    <lineage>
        <taxon>Eukaryota</taxon>
        <taxon>Sar</taxon>
        <taxon>Alveolata</taxon>
        <taxon>Perkinsozoa</taxon>
        <taxon>Perkinsea</taxon>
        <taxon>Perkinsida</taxon>
        <taxon>Perkinsidae</taxon>
        <taxon>Perkinsus</taxon>
    </lineage>
</organism>